<keyword evidence="3" id="KW-1185">Reference proteome</keyword>
<evidence type="ECO:0000313" key="2">
    <source>
        <dbReference type="EMBL" id="WFD37017.1"/>
    </source>
</evidence>
<protein>
    <recommendedName>
        <fullName evidence="1">Reverse transcriptase domain-containing protein</fullName>
    </recommendedName>
</protein>
<sequence length="834" mass="95795">MYPALKDISATKRRKIQARQEELTKLLNYVQDSVKDLKNASSAQDAVTILANLYGEVEKRGYKFQDCNTLDTKKRLWNQARYDVAIPLSRVVSWGEELETEIQQQVNRYAYTNLYNLLLAEYIAETDEGVTCSDAPVRKELHEQRRIWEEYVFNEKVTDPAEITRYIESLFNEPADKSSPLNTLRHHFSTFSFVRSDEVDNYMVSTAIKNLIAGDLYTGDKRKALEEITSNDIVLEELSNLIRSEVDSIEDWRWEKQPLIAQFRRQISGKYRVYLDDDLTQAIFVQIIATSFAKHVKQCLQNVLYMDIWNTAPVASTLKAEDRRRFKQYSYDLDGNTVNHLRRSIFNNHYFARLPEEDTQDYDDESTNPYGMPGGIKQYTARLMTTEVMFLKQLHGEGTYLQTDFKWFGPSIPHSTLKTLFHLFNVPEKWIKFFEKFLTPMIKFDGSDAAKRRVRGVPIGHTLSTVFGELLLFVLDFAVNQATGSNIYRIFDDLHFCGSTEACIKAWETINHFTRVMGLELNDEKSAAIVFKQGQELQPESGLPSGSVRWGLRTLSDGVYWKEDKEAIEKHIEEMTLQLGSCKSILSFVHAYNTYMRFFVSNLGLPAICFGRSHIQSVAQTLVEVQASVVRGLSSGKHTTIVDYLRDRIKNTPNLQAESLDIPEGFFYFPMKLGGLDIVNPVVSYFCDFTGTPEHPEDLIADALALDQQLYEKLRNKYNAGEIDCEKYDDDEDYMSWDEFAKAPEDTSSNVKEAYSKLLSLSEDSPIQLTGMTYTLRLASTDLVGFNSSSHTWAFEVFGLEIFERTGGFNIGELSLLPVGLAELMRNERMRWKC</sequence>
<dbReference type="Proteomes" id="UP001219933">
    <property type="component" value="Chromosome 6"/>
</dbReference>
<organism evidence="2 3">
    <name type="scientific">Malassezia cuniculi</name>
    <dbReference type="NCBI Taxonomy" id="948313"/>
    <lineage>
        <taxon>Eukaryota</taxon>
        <taxon>Fungi</taxon>
        <taxon>Dikarya</taxon>
        <taxon>Basidiomycota</taxon>
        <taxon>Ustilaginomycotina</taxon>
        <taxon>Malasseziomycetes</taxon>
        <taxon>Malasseziales</taxon>
        <taxon>Malasseziaceae</taxon>
        <taxon>Malassezia</taxon>
    </lineage>
</organism>
<dbReference type="PANTHER" id="PTHR37015">
    <property type="entry name" value="REVERSE TRANSCRIPTASE DOMAIN-CONTAINING PROTEIN"/>
    <property type="match status" value="1"/>
</dbReference>
<accession>A0AAF0J7U9</accession>
<gene>
    <name evidence="2" type="ORF">MCUN1_003909</name>
</gene>
<dbReference type="PANTHER" id="PTHR37015:SF2">
    <property type="entry name" value="REVERSE TRANSCRIPTASE DOMAIN-CONTAINING PROTEIN"/>
    <property type="match status" value="1"/>
</dbReference>
<evidence type="ECO:0000313" key="3">
    <source>
        <dbReference type="Proteomes" id="UP001219933"/>
    </source>
</evidence>
<evidence type="ECO:0000259" key="1">
    <source>
        <dbReference type="Pfam" id="PF00078"/>
    </source>
</evidence>
<dbReference type="InterPro" id="IPR000477">
    <property type="entry name" value="RT_dom"/>
</dbReference>
<dbReference type="EMBL" id="CP119882">
    <property type="protein sequence ID" value="WFD37017.1"/>
    <property type="molecule type" value="Genomic_DNA"/>
</dbReference>
<proteinExistence type="predicted"/>
<feature type="domain" description="Reverse transcriptase" evidence="1">
    <location>
        <begin position="386"/>
        <end position="529"/>
    </location>
</feature>
<name>A0AAF0J7U9_9BASI</name>
<reference evidence="2" key="1">
    <citation type="submission" date="2023-03" db="EMBL/GenBank/DDBJ databases">
        <title>Mating type loci evolution in Malassezia.</title>
        <authorList>
            <person name="Coelho M.A."/>
        </authorList>
    </citation>
    <scope>NUCLEOTIDE SEQUENCE</scope>
    <source>
        <strain evidence="2">CBS 11721</strain>
    </source>
</reference>
<dbReference type="Pfam" id="PF00078">
    <property type="entry name" value="RVT_1"/>
    <property type="match status" value="1"/>
</dbReference>
<dbReference type="AlphaFoldDB" id="A0AAF0J7U9"/>